<evidence type="ECO:0000259" key="3">
    <source>
        <dbReference type="Pfam" id="PF12624"/>
    </source>
</evidence>
<feature type="domain" description="Chorein N-terminal" evidence="3">
    <location>
        <begin position="31"/>
        <end position="406"/>
    </location>
</feature>
<accession>A0A9Q0IEP9</accession>
<keyword evidence="1" id="KW-0813">Transport</keyword>
<evidence type="ECO:0000313" key="5">
    <source>
        <dbReference type="Proteomes" id="UP001148018"/>
    </source>
</evidence>
<evidence type="ECO:0000256" key="2">
    <source>
        <dbReference type="SAM" id="MobiDB-lite"/>
    </source>
</evidence>
<dbReference type="AlphaFoldDB" id="A0A9Q0IEP9"/>
<dbReference type="InterPro" id="IPR026854">
    <property type="entry name" value="VPS13_N"/>
</dbReference>
<comment type="caution">
    <text evidence="4">The sequence shown here is derived from an EMBL/GenBank/DDBJ whole genome shotgun (WGS) entry which is preliminary data.</text>
</comment>
<dbReference type="Proteomes" id="UP001148018">
    <property type="component" value="Unassembled WGS sequence"/>
</dbReference>
<dbReference type="PANTHER" id="PTHR12517">
    <property type="entry name" value="VACUOLAR PROTEIN SORTING-ASSOCIATED PROTEIN 13B"/>
    <property type="match status" value="1"/>
</dbReference>
<gene>
    <name evidence="4" type="ORF">NHX12_001159</name>
</gene>
<keyword evidence="5" id="KW-1185">Reference proteome</keyword>
<dbReference type="InterPro" id="IPR039782">
    <property type="entry name" value="VPS13B"/>
</dbReference>
<organism evidence="4 5">
    <name type="scientific">Muraenolepis orangiensis</name>
    <name type="common">Patagonian moray cod</name>
    <dbReference type="NCBI Taxonomy" id="630683"/>
    <lineage>
        <taxon>Eukaryota</taxon>
        <taxon>Metazoa</taxon>
        <taxon>Chordata</taxon>
        <taxon>Craniata</taxon>
        <taxon>Vertebrata</taxon>
        <taxon>Euteleostomi</taxon>
        <taxon>Actinopterygii</taxon>
        <taxon>Neopterygii</taxon>
        <taxon>Teleostei</taxon>
        <taxon>Neoteleostei</taxon>
        <taxon>Acanthomorphata</taxon>
        <taxon>Zeiogadaria</taxon>
        <taxon>Gadariae</taxon>
        <taxon>Gadiformes</taxon>
        <taxon>Muraenolepidoidei</taxon>
        <taxon>Muraenolepididae</taxon>
        <taxon>Muraenolepis</taxon>
    </lineage>
</organism>
<proteinExistence type="predicted"/>
<evidence type="ECO:0000313" key="4">
    <source>
        <dbReference type="EMBL" id="KAJ3597642.1"/>
    </source>
</evidence>
<protein>
    <recommendedName>
        <fullName evidence="3">Chorein N-terminal domain-containing protein</fullName>
    </recommendedName>
</protein>
<feature type="region of interest" description="Disordered" evidence="2">
    <location>
        <begin position="404"/>
        <end position="425"/>
    </location>
</feature>
<dbReference type="PANTHER" id="PTHR12517:SF0">
    <property type="entry name" value="INTERMEMBRANE LIPID TRANSFER PROTEIN VPS13B"/>
    <property type="match status" value="1"/>
</dbReference>
<feature type="non-terminal residue" evidence="4">
    <location>
        <position position="532"/>
    </location>
</feature>
<evidence type="ECO:0000256" key="1">
    <source>
        <dbReference type="ARBA" id="ARBA00022448"/>
    </source>
</evidence>
<reference evidence="4" key="1">
    <citation type="submission" date="2022-07" db="EMBL/GenBank/DDBJ databases">
        <title>Chromosome-level genome of Muraenolepis orangiensis.</title>
        <authorList>
            <person name="Kim J."/>
        </authorList>
    </citation>
    <scope>NUCLEOTIDE SEQUENCE</scope>
    <source>
        <strain evidence="4">KU_S4_2022</strain>
        <tissue evidence="4">Muscle</tissue>
    </source>
</reference>
<dbReference type="OrthoDB" id="8922018at2759"/>
<dbReference type="EMBL" id="JANIIK010000109">
    <property type="protein sequence ID" value="KAJ3597642.1"/>
    <property type="molecule type" value="Genomic_DNA"/>
</dbReference>
<name>A0A9Q0IEP9_9TELE</name>
<sequence length="532" mass="58156">MKVMPSSAAAESWSNSEERMKELIAHAWDAVKRLTLQLEVQSCCVFLPNDSLPSPSTIVCGDIPGTVRSWYHNRATMPGTLVVCLPQISVLSAGHKYMEPLQELPFAVSKPILEEGDAFPWTVSLSQFSVYTLLGQQHSLGLLEPTGCTSTLAVTSHRLQASEGRHSFVVCLHVDLQPVQLKCSNPQVQLLYELFLSWSSTWARLQKRGVPRQASCVPEILPGAVLASPVRSSAGTVQPDASTCSPSADLGSPTEVSLWMQWMLPKVTVKLYAPDTAAKDTEICVVAEMEDLSASVDVQDVYTKVKCKVVSFNINHYRSSAEEGVRSSGGGGGGGVILSCTDKLNRRTVLVRPVSKQDSFSHFSGFFPPTAARVLEGSHQQHGFLSVTYTQAVTKNVRHKLTVRPERTERPQRGGPTGGPLADGSPRYLREILLTAQPFDVATVPRRYRERGKSSGQPMRSHALTSRCLPLLYINTSTVRVFFPGTPDKRTATPAESPQSKEDTLVLKLGSVSMAPQADNPLTRTVLRKDIY</sequence>
<dbReference type="Pfam" id="PF12624">
    <property type="entry name" value="VPS13_N"/>
    <property type="match status" value="1"/>
</dbReference>